<organism evidence="1 2">
    <name type="scientific">Halorientalis persicus</name>
    <dbReference type="NCBI Taxonomy" id="1367881"/>
    <lineage>
        <taxon>Archaea</taxon>
        <taxon>Methanobacteriati</taxon>
        <taxon>Methanobacteriota</taxon>
        <taxon>Stenosarchaea group</taxon>
        <taxon>Halobacteria</taxon>
        <taxon>Halobacteriales</taxon>
        <taxon>Haloarculaceae</taxon>
        <taxon>Halorientalis</taxon>
    </lineage>
</organism>
<proteinExistence type="predicted"/>
<accession>A0A1H8RW18</accession>
<evidence type="ECO:0000313" key="1">
    <source>
        <dbReference type="EMBL" id="SEO70552.1"/>
    </source>
</evidence>
<dbReference type="Proteomes" id="UP000198775">
    <property type="component" value="Unassembled WGS sequence"/>
</dbReference>
<dbReference type="EMBL" id="FOCX01000017">
    <property type="protein sequence ID" value="SEO70552.1"/>
    <property type="molecule type" value="Genomic_DNA"/>
</dbReference>
<dbReference type="AlphaFoldDB" id="A0A1H8RW18"/>
<dbReference type="RefSeq" id="WP_092662057.1">
    <property type="nucleotide sequence ID" value="NZ_FOCX01000017.1"/>
</dbReference>
<name>A0A1H8RW18_9EURY</name>
<reference evidence="2" key="1">
    <citation type="submission" date="2016-10" db="EMBL/GenBank/DDBJ databases">
        <authorList>
            <person name="Varghese N."/>
            <person name="Submissions S."/>
        </authorList>
    </citation>
    <scope>NUCLEOTIDE SEQUENCE [LARGE SCALE GENOMIC DNA]</scope>
    <source>
        <strain evidence="2">IBRC-M 10043</strain>
    </source>
</reference>
<keyword evidence="2" id="KW-1185">Reference proteome</keyword>
<sequence>MNAFAQLYEGRLEYARATPGSREWWQAIRRLRMARRRINDAISAIVDAITSLAEIVAEPLLSIAEAMPDLSPSAWTLPDTDGGHDE</sequence>
<protein>
    <submittedName>
        <fullName evidence="1">Uncharacterized protein</fullName>
    </submittedName>
</protein>
<gene>
    <name evidence="1" type="ORF">SAMN05216388_101755</name>
</gene>
<evidence type="ECO:0000313" key="2">
    <source>
        <dbReference type="Proteomes" id="UP000198775"/>
    </source>
</evidence>